<accession>A0AAN8ZJI9</accession>
<protein>
    <submittedName>
        <fullName evidence="2">Uncharacterized protein</fullName>
    </submittedName>
</protein>
<feature type="region of interest" description="Disordered" evidence="1">
    <location>
        <begin position="95"/>
        <end position="141"/>
    </location>
</feature>
<feature type="compositionally biased region" description="Polar residues" evidence="1">
    <location>
        <begin position="101"/>
        <end position="111"/>
    </location>
</feature>
<name>A0AAN8ZJI9_9MAGN</name>
<keyword evidence="3" id="KW-1185">Reference proteome</keyword>
<organism evidence="2 3">
    <name type="scientific">Dillenia turbinata</name>
    <dbReference type="NCBI Taxonomy" id="194707"/>
    <lineage>
        <taxon>Eukaryota</taxon>
        <taxon>Viridiplantae</taxon>
        <taxon>Streptophyta</taxon>
        <taxon>Embryophyta</taxon>
        <taxon>Tracheophyta</taxon>
        <taxon>Spermatophyta</taxon>
        <taxon>Magnoliopsida</taxon>
        <taxon>eudicotyledons</taxon>
        <taxon>Gunneridae</taxon>
        <taxon>Pentapetalae</taxon>
        <taxon>Dilleniales</taxon>
        <taxon>Dilleniaceae</taxon>
        <taxon>Dillenia</taxon>
    </lineage>
</organism>
<evidence type="ECO:0000256" key="1">
    <source>
        <dbReference type="SAM" id="MobiDB-lite"/>
    </source>
</evidence>
<comment type="caution">
    <text evidence="2">The sequence shown here is derived from an EMBL/GenBank/DDBJ whole genome shotgun (WGS) entry which is preliminary data.</text>
</comment>
<proteinExistence type="predicted"/>
<evidence type="ECO:0000313" key="2">
    <source>
        <dbReference type="EMBL" id="KAK6943724.1"/>
    </source>
</evidence>
<dbReference type="Proteomes" id="UP001370490">
    <property type="component" value="Unassembled WGS sequence"/>
</dbReference>
<gene>
    <name evidence="2" type="ORF">RJ641_024826</name>
</gene>
<dbReference type="PANTHER" id="PTHR34121">
    <property type="entry name" value="MYOSIN-11"/>
    <property type="match status" value="1"/>
</dbReference>
<evidence type="ECO:0000313" key="3">
    <source>
        <dbReference type="Proteomes" id="UP001370490"/>
    </source>
</evidence>
<reference evidence="2 3" key="1">
    <citation type="submission" date="2023-12" db="EMBL/GenBank/DDBJ databases">
        <title>A high-quality genome assembly for Dillenia turbinata (Dilleniales).</title>
        <authorList>
            <person name="Chanderbali A."/>
        </authorList>
    </citation>
    <scope>NUCLEOTIDE SEQUENCE [LARGE SCALE GENOMIC DNA]</scope>
    <source>
        <strain evidence="2">LSX21</strain>
        <tissue evidence="2">Leaf</tissue>
    </source>
</reference>
<dbReference type="EMBL" id="JBAMMX010000003">
    <property type="protein sequence ID" value="KAK6943724.1"/>
    <property type="molecule type" value="Genomic_DNA"/>
</dbReference>
<dbReference type="AlphaFoldDB" id="A0AAN8ZJI9"/>
<sequence>MSWLKSAVNKALEVRGNNNLGRKVRNYADSVVQQAGHAVVEGAKLFQDRLAARNVKDFKVAVKILEDVSVSCRGVERIQLLRRWLVALKESEKMSKGFLDSNRTSSESQPFSDGLQDYPESPAAILEAPTSGDFRRGKGSS</sequence>
<dbReference type="PANTHER" id="PTHR34121:SF1">
    <property type="entry name" value="FILAMIN-A-INTERACTING PROTEIN 1"/>
    <property type="match status" value="1"/>
</dbReference>